<gene>
    <name evidence="1" type="ORF">CHARACLAT_021473</name>
</gene>
<reference evidence="1 2" key="1">
    <citation type="submission" date="2021-06" db="EMBL/GenBank/DDBJ databases">
        <authorList>
            <person name="Palmer J.M."/>
        </authorList>
    </citation>
    <scope>NUCLEOTIDE SEQUENCE [LARGE SCALE GENOMIC DNA]</scope>
    <source>
        <strain evidence="1 2">CL_MEX2019</strain>
        <tissue evidence="1">Muscle</tissue>
    </source>
</reference>
<accession>A0ABU7CQ05</accession>
<dbReference type="EMBL" id="JAHUTJ010002099">
    <property type="protein sequence ID" value="MED6265053.1"/>
    <property type="molecule type" value="Genomic_DNA"/>
</dbReference>
<evidence type="ECO:0000313" key="2">
    <source>
        <dbReference type="Proteomes" id="UP001352852"/>
    </source>
</evidence>
<name>A0ABU7CQ05_9TELE</name>
<comment type="caution">
    <text evidence="1">The sequence shown here is derived from an EMBL/GenBank/DDBJ whole genome shotgun (WGS) entry which is preliminary data.</text>
</comment>
<sequence length="114" mass="12395">MLSLQERGKQVGPTLPFPHQTAIGSFYSKSPITELTYNVPADEGGISQNKARVEVVGRTERALKLLQSRRHGLTKSLNPKLVSSSLNGNQEDRGSGRIFSVALVEVPPLSLEPD</sequence>
<proteinExistence type="predicted"/>
<evidence type="ECO:0000313" key="1">
    <source>
        <dbReference type="EMBL" id="MED6265053.1"/>
    </source>
</evidence>
<protein>
    <submittedName>
        <fullName evidence="1">Uncharacterized protein</fullName>
    </submittedName>
</protein>
<organism evidence="1 2">
    <name type="scientific">Characodon lateralis</name>
    <dbReference type="NCBI Taxonomy" id="208331"/>
    <lineage>
        <taxon>Eukaryota</taxon>
        <taxon>Metazoa</taxon>
        <taxon>Chordata</taxon>
        <taxon>Craniata</taxon>
        <taxon>Vertebrata</taxon>
        <taxon>Euteleostomi</taxon>
        <taxon>Actinopterygii</taxon>
        <taxon>Neopterygii</taxon>
        <taxon>Teleostei</taxon>
        <taxon>Neoteleostei</taxon>
        <taxon>Acanthomorphata</taxon>
        <taxon>Ovalentaria</taxon>
        <taxon>Atherinomorphae</taxon>
        <taxon>Cyprinodontiformes</taxon>
        <taxon>Goodeidae</taxon>
        <taxon>Characodon</taxon>
    </lineage>
</organism>
<keyword evidence="2" id="KW-1185">Reference proteome</keyword>
<dbReference type="Proteomes" id="UP001352852">
    <property type="component" value="Unassembled WGS sequence"/>
</dbReference>